<organism evidence="3 4">
    <name type="scientific">Capronia epimyces CBS 606.96</name>
    <dbReference type="NCBI Taxonomy" id="1182542"/>
    <lineage>
        <taxon>Eukaryota</taxon>
        <taxon>Fungi</taxon>
        <taxon>Dikarya</taxon>
        <taxon>Ascomycota</taxon>
        <taxon>Pezizomycotina</taxon>
        <taxon>Eurotiomycetes</taxon>
        <taxon>Chaetothyriomycetidae</taxon>
        <taxon>Chaetothyriales</taxon>
        <taxon>Herpotrichiellaceae</taxon>
        <taxon>Capronia</taxon>
    </lineage>
</organism>
<dbReference type="EMBL" id="AMGY01000004">
    <property type="protein sequence ID" value="EXJ84703.1"/>
    <property type="molecule type" value="Genomic_DNA"/>
</dbReference>
<evidence type="ECO:0000259" key="2">
    <source>
        <dbReference type="Pfam" id="PF25545"/>
    </source>
</evidence>
<evidence type="ECO:0000256" key="1">
    <source>
        <dbReference type="SAM" id="MobiDB-lite"/>
    </source>
</evidence>
<evidence type="ECO:0000313" key="4">
    <source>
        <dbReference type="Proteomes" id="UP000019478"/>
    </source>
</evidence>
<reference evidence="3 4" key="1">
    <citation type="submission" date="2013-03" db="EMBL/GenBank/DDBJ databases">
        <title>The Genome Sequence of Capronia epimyces CBS 606.96.</title>
        <authorList>
            <consortium name="The Broad Institute Genomics Platform"/>
            <person name="Cuomo C."/>
            <person name="de Hoog S."/>
            <person name="Gorbushina A."/>
            <person name="Walker B."/>
            <person name="Young S.K."/>
            <person name="Zeng Q."/>
            <person name="Gargeya S."/>
            <person name="Fitzgerald M."/>
            <person name="Haas B."/>
            <person name="Abouelleil A."/>
            <person name="Allen A.W."/>
            <person name="Alvarado L."/>
            <person name="Arachchi H.M."/>
            <person name="Berlin A.M."/>
            <person name="Chapman S.B."/>
            <person name="Gainer-Dewar J."/>
            <person name="Goldberg J."/>
            <person name="Griggs A."/>
            <person name="Gujja S."/>
            <person name="Hansen M."/>
            <person name="Howarth C."/>
            <person name="Imamovic A."/>
            <person name="Ireland A."/>
            <person name="Larimer J."/>
            <person name="McCowan C."/>
            <person name="Murphy C."/>
            <person name="Pearson M."/>
            <person name="Poon T.W."/>
            <person name="Priest M."/>
            <person name="Roberts A."/>
            <person name="Saif S."/>
            <person name="Shea T."/>
            <person name="Sisk P."/>
            <person name="Sykes S."/>
            <person name="Wortman J."/>
            <person name="Nusbaum C."/>
            <person name="Birren B."/>
        </authorList>
    </citation>
    <scope>NUCLEOTIDE SEQUENCE [LARGE SCALE GENOMIC DNA]</scope>
    <source>
        <strain evidence="3 4">CBS 606.96</strain>
    </source>
</reference>
<dbReference type="AlphaFoldDB" id="W9XWU1"/>
<dbReference type="Pfam" id="PF25545">
    <property type="entry name" value="DUF7924"/>
    <property type="match status" value="1"/>
</dbReference>
<dbReference type="Proteomes" id="UP000019478">
    <property type="component" value="Unassembled WGS sequence"/>
</dbReference>
<dbReference type="STRING" id="1182542.W9XWU1"/>
<feature type="region of interest" description="Disordered" evidence="1">
    <location>
        <begin position="1"/>
        <end position="39"/>
    </location>
</feature>
<keyword evidence="4" id="KW-1185">Reference proteome</keyword>
<dbReference type="HOGENOM" id="CLU_735651_0_0_1"/>
<protein>
    <recommendedName>
        <fullName evidence="2">DUF7924 domain-containing protein</fullName>
    </recommendedName>
</protein>
<dbReference type="eggNOG" id="ENOG502T4YA">
    <property type="taxonomic scope" value="Eukaryota"/>
</dbReference>
<dbReference type="RefSeq" id="XP_007733688.1">
    <property type="nucleotide sequence ID" value="XM_007735498.1"/>
</dbReference>
<proteinExistence type="predicted"/>
<sequence>MPGSVRSTTILPRHHRHASITIKSDESERPDSFGASDYRSTTLEPHNIIVEDQQMDDDRWCRLAFALGMPYGEVRRPSPDVTKFAQQVRARKSISSKEMTGLLAPLLLSLVKRHKLMSCRANTIFPRDGVPDEVPDFEIEEGWKMQLPTPRPTFTLGYSSRAFTSHQLDLQQGIIANNKNEPCDLHKLSQPIADVYWPFFVFEIQERSMLAARNACAGSAATCNNALMVFAGAVQEPAKYYHDMSFLWNLSKAVQSFSLSINGKTACLNTHNSEGCLPHAVAVIKTYRLDDERDVEAMAARISSIMVWAENNRIRSIHELLDAFDQRVQLVKNPLSKTEDLYAPSELLNFGVAPRSRRSVIKNVLAESLPRWAREF</sequence>
<feature type="domain" description="DUF7924" evidence="2">
    <location>
        <begin position="140"/>
        <end position="320"/>
    </location>
</feature>
<gene>
    <name evidence="3" type="ORF">A1O3_05373</name>
</gene>
<dbReference type="OrthoDB" id="4145134at2759"/>
<dbReference type="GeneID" id="19169488"/>
<feature type="compositionally biased region" description="Polar residues" evidence="1">
    <location>
        <begin position="1"/>
        <end position="10"/>
    </location>
</feature>
<dbReference type="InterPro" id="IPR057684">
    <property type="entry name" value="DUF7924"/>
</dbReference>
<comment type="caution">
    <text evidence="3">The sequence shown here is derived from an EMBL/GenBank/DDBJ whole genome shotgun (WGS) entry which is preliminary data.</text>
</comment>
<accession>W9XWU1</accession>
<evidence type="ECO:0000313" key="3">
    <source>
        <dbReference type="EMBL" id="EXJ84703.1"/>
    </source>
</evidence>
<name>W9XWU1_9EURO</name>